<dbReference type="PROSITE" id="PS50234">
    <property type="entry name" value="VWFA"/>
    <property type="match status" value="1"/>
</dbReference>
<dbReference type="EMBL" id="VAUV01000016">
    <property type="protein sequence ID" value="TLD69059.1"/>
    <property type="molecule type" value="Genomic_DNA"/>
</dbReference>
<dbReference type="OrthoDB" id="9776116at2"/>
<dbReference type="SUPFAM" id="SSF53300">
    <property type="entry name" value="vWA-like"/>
    <property type="match status" value="1"/>
</dbReference>
<dbReference type="PANTHER" id="PTHR33608">
    <property type="entry name" value="BLL2464 PROTEIN"/>
    <property type="match status" value="1"/>
</dbReference>
<dbReference type="RefSeq" id="WP_138087983.1">
    <property type="nucleotide sequence ID" value="NZ_VAUV01000016.1"/>
</dbReference>
<dbReference type="InterPro" id="IPR002035">
    <property type="entry name" value="VWF_A"/>
</dbReference>
<dbReference type="InterPro" id="IPR036465">
    <property type="entry name" value="vWFA_dom_sf"/>
</dbReference>
<dbReference type="Pfam" id="PF01882">
    <property type="entry name" value="DUF58"/>
    <property type="match status" value="1"/>
</dbReference>
<proteinExistence type="predicted"/>
<dbReference type="PANTHER" id="PTHR33608:SF7">
    <property type="entry name" value="DUF58 DOMAIN-CONTAINING PROTEIN"/>
    <property type="match status" value="1"/>
</dbReference>
<keyword evidence="3" id="KW-1185">Reference proteome</keyword>
<evidence type="ECO:0000313" key="3">
    <source>
        <dbReference type="Proteomes" id="UP000306196"/>
    </source>
</evidence>
<reference evidence="2 3" key="1">
    <citation type="submission" date="2019-05" db="EMBL/GenBank/DDBJ databases">
        <title>Verrucobacter flavum gen. nov., sp. nov. a new member of the family Verrucomicrobiaceae.</title>
        <authorList>
            <person name="Szuroczki S."/>
            <person name="Abbaszade G."/>
            <person name="Szabo A."/>
            <person name="Felfoldi T."/>
            <person name="Schumann P."/>
            <person name="Boka K."/>
            <person name="Keki Z."/>
            <person name="Toumi M."/>
            <person name="Toth E."/>
        </authorList>
    </citation>
    <scope>NUCLEOTIDE SEQUENCE [LARGE SCALE GENOMIC DNA]</scope>
    <source>
        <strain evidence="2 3">MG-N-17</strain>
    </source>
</reference>
<feature type="domain" description="VWFA" evidence="1">
    <location>
        <begin position="84"/>
        <end position="273"/>
    </location>
</feature>
<accession>A0A5R8KBX2</accession>
<evidence type="ECO:0000259" key="1">
    <source>
        <dbReference type="PROSITE" id="PS50234"/>
    </source>
</evidence>
<dbReference type="Proteomes" id="UP000306196">
    <property type="component" value="Unassembled WGS sequence"/>
</dbReference>
<dbReference type="InterPro" id="IPR002881">
    <property type="entry name" value="DUF58"/>
</dbReference>
<dbReference type="Gene3D" id="3.40.50.410">
    <property type="entry name" value="von Willebrand factor, type A domain"/>
    <property type="match status" value="1"/>
</dbReference>
<organism evidence="2 3">
    <name type="scientific">Phragmitibacter flavus</name>
    <dbReference type="NCBI Taxonomy" id="2576071"/>
    <lineage>
        <taxon>Bacteria</taxon>
        <taxon>Pseudomonadati</taxon>
        <taxon>Verrucomicrobiota</taxon>
        <taxon>Verrucomicrobiia</taxon>
        <taxon>Verrucomicrobiales</taxon>
        <taxon>Verrucomicrobiaceae</taxon>
        <taxon>Phragmitibacter</taxon>
    </lineage>
</organism>
<protein>
    <submittedName>
        <fullName evidence="2">DUF58 domain-containing protein</fullName>
    </submittedName>
</protein>
<dbReference type="CDD" id="cd00198">
    <property type="entry name" value="vWFA"/>
    <property type="match status" value="1"/>
</dbReference>
<dbReference type="SMART" id="SM00327">
    <property type="entry name" value="VWA"/>
    <property type="match status" value="1"/>
</dbReference>
<name>A0A5R8KBX2_9BACT</name>
<dbReference type="AlphaFoldDB" id="A0A5R8KBX2"/>
<gene>
    <name evidence="2" type="ORF">FEM03_19515</name>
</gene>
<comment type="caution">
    <text evidence="2">The sequence shown here is derived from an EMBL/GenBank/DDBJ whole genome shotgun (WGS) entry which is preliminary data.</text>
</comment>
<sequence length="297" mass="33796">MARLSDLLTPEDLAQLNGLPLFARSVMEGFSTGMHASPHKGFSVEFRQHRPYVQGDEIKRLDWKIFGRSDRFFIREFDEETNLRATILVDASGSMNYRGTKGHIKFDQARKLAAALAYVLTGQQDAVGLVTFDSKVREHIPCRTKTSHLHHILDTLQKTKPGADTSLATVLRSIANNLKKRGLLMLLTDGFDDPEALLQAIGILRRQGHELIVFQLWDQDELDFPFTRWARFENLENTEDHQLLDPAAIRQRYLEVLATFRTTLTEGLRKHEVDLVPILTHEPVSAAVKAYLALRAR</sequence>
<evidence type="ECO:0000313" key="2">
    <source>
        <dbReference type="EMBL" id="TLD69059.1"/>
    </source>
</evidence>